<reference evidence="2 3" key="1">
    <citation type="submission" date="2024-03" db="EMBL/GenBank/DDBJ databases">
        <title>Draft genome sequence of Klenkia sp. LSe6-5.</title>
        <authorList>
            <person name="Duangmal K."/>
            <person name="Chantavorakit T."/>
        </authorList>
    </citation>
    <scope>NUCLEOTIDE SEQUENCE [LARGE SCALE GENOMIC DNA]</scope>
    <source>
        <strain evidence="2 3">LSe6-5</strain>
    </source>
</reference>
<sequence length="437" mass="47057">MSTYLLCSTPLYGHVVPLVTIGRRLVEHGHRVLLLTGSVFADRVRAAGLEFRPLRGAADFDERDPGTYVPDLDRYRGLRLSRYQVEQTFVRPIPDQFRAVRAILDAEGVDAVLVDCVFAGILPLLTAAPGTRPPVLAAGIMPLAQTSRDVAPYNTALPPSSTRLGRLRNRTLNAVGRRVLFAPTQRLADQLVRDVGGTGLGDSFVMDLSRLFDRFLQLGPAEFEYPRSDLSPNLRFVGPVLPGHGGASLPDWWSELDDGRPVVHVTQGTLDTDDFTKLVRPTLDALADDDVHVLVSTGRRPVEAVGPTPANARVAEFLPYDALLPRTDVVVTNGGFGGTLQALAAGVPLVVAGAAEDKPETAARVAHFGLGIDLRTGRPSAERVRRAVHDVLADPSWRARTTALAATMAGYDALDAVVDELERAVAARREAGGRRAG</sequence>
<dbReference type="Pfam" id="PF06722">
    <property type="entry name" value="EryCIII-like_C"/>
    <property type="match status" value="1"/>
</dbReference>
<evidence type="ECO:0000313" key="3">
    <source>
        <dbReference type="Proteomes" id="UP001361570"/>
    </source>
</evidence>
<organism evidence="2 3">
    <name type="scientific">Klenkia sesuvii</name>
    <dbReference type="NCBI Taxonomy" id="3103137"/>
    <lineage>
        <taxon>Bacteria</taxon>
        <taxon>Bacillati</taxon>
        <taxon>Actinomycetota</taxon>
        <taxon>Actinomycetes</taxon>
        <taxon>Geodermatophilales</taxon>
        <taxon>Geodermatophilaceae</taxon>
        <taxon>Klenkia</taxon>
    </lineage>
</organism>
<name>A0ABU8DTQ3_9ACTN</name>
<evidence type="ECO:0000313" key="2">
    <source>
        <dbReference type="EMBL" id="MEI4272217.1"/>
    </source>
</evidence>
<gene>
    <name evidence="2" type="ORF">TEK04_10830</name>
</gene>
<proteinExistence type="predicted"/>
<dbReference type="PANTHER" id="PTHR48050">
    <property type="entry name" value="STEROL 3-BETA-GLUCOSYLTRANSFERASE"/>
    <property type="match status" value="1"/>
</dbReference>
<dbReference type="Gene3D" id="3.40.50.2000">
    <property type="entry name" value="Glycogen Phosphorylase B"/>
    <property type="match status" value="2"/>
</dbReference>
<dbReference type="InterPro" id="IPR010610">
    <property type="entry name" value="EryCIII-like_C"/>
</dbReference>
<accession>A0ABU8DTQ3</accession>
<feature type="domain" description="Erythromycin biosynthesis protein CIII-like C-terminal" evidence="1">
    <location>
        <begin position="282"/>
        <end position="421"/>
    </location>
</feature>
<dbReference type="InterPro" id="IPR002213">
    <property type="entry name" value="UDP_glucos_trans"/>
</dbReference>
<comment type="caution">
    <text evidence="2">The sequence shown here is derived from an EMBL/GenBank/DDBJ whole genome shotgun (WGS) entry which is preliminary data.</text>
</comment>
<evidence type="ECO:0000259" key="1">
    <source>
        <dbReference type="Pfam" id="PF06722"/>
    </source>
</evidence>
<dbReference type="CDD" id="cd03784">
    <property type="entry name" value="GT1_Gtf-like"/>
    <property type="match status" value="1"/>
</dbReference>
<dbReference type="EMBL" id="JBAPLU010000009">
    <property type="protein sequence ID" value="MEI4272217.1"/>
    <property type="molecule type" value="Genomic_DNA"/>
</dbReference>
<dbReference type="SUPFAM" id="SSF53756">
    <property type="entry name" value="UDP-Glycosyltransferase/glycogen phosphorylase"/>
    <property type="match status" value="1"/>
</dbReference>
<protein>
    <submittedName>
        <fullName evidence="2">Glycosyltransferase</fullName>
    </submittedName>
</protein>
<dbReference type="InterPro" id="IPR050426">
    <property type="entry name" value="Glycosyltransferase_28"/>
</dbReference>
<dbReference type="RefSeq" id="WP_336404353.1">
    <property type="nucleotide sequence ID" value="NZ_JBAPLU010000009.1"/>
</dbReference>
<keyword evidence="3" id="KW-1185">Reference proteome</keyword>
<dbReference type="Proteomes" id="UP001361570">
    <property type="component" value="Unassembled WGS sequence"/>
</dbReference>
<dbReference type="PANTHER" id="PTHR48050:SF13">
    <property type="entry name" value="STEROL 3-BETA-GLUCOSYLTRANSFERASE UGT80A2"/>
    <property type="match status" value="1"/>
</dbReference>